<keyword evidence="1" id="KW-0732">Signal</keyword>
<feature type="domain" description="ZP" evidence="7">
    <location>
        <begin position="208"/>
        <end position="454"/>
    </location>
</feature>
<dbReference type="KEGG" id="bfo:118427087"/>
<proteinExistence type="predicted"/>
<dbReference type="PANTHER" id="PTHR14002:SF43">
    <property type="entry name" value="DELTA-LIKE PROTEIN"/>
    <property type="match status" value="1"/>
</dbReference>
<keyword evidence="3" id="KW-0325">Glycoprotein</keyword>
<accession>A0A9J7M112</accession>
<dbReference type="InterPro" id="IPR048290">
    <property type="entry name" value="ZP_chr"/>
</dbReference>
<evidence type="ECO:0000256" key="1">
    <source>
        <dbReference type="ARBA" id="ARBA00022729"/>
    </source>
</evidence>
<dbReference type="OrthoDB" id="10063988at2759"/>
<name>A0A9J7M112_BRAFL</name>
<dbReference type="Proteomes" id="UP000001554">
    <property type="component" value="Chromosome 12"/>
</dbReference>
<dbReference type="Pfam" id="PF23344">
    <property type="entry name" value="ZP-N"/>
    <property type="match status" value="1"/>
</dbReference>
<reference evidence="9" key="2">
    <citation type="submission" date="2025-08" db="UniProtKB">
        <authorList>
            <consortium name="RefSeq"/>
        </authorList>
    </citation>
    <scope>IDENTIFICATION</scope>
    <source>
        <strain evidence="9">S238N-H82</strain>
        <tissue evidence="9">Testes</tissue>
    </source>
</reference>
<evidence type="ECO:0000313" key="8">
    <source>
        <dbReference type="Proteomes" id="UP000001554"/>
    </source>
</evidence>
<dbReference type="InterPro" id="IPR055356">
    <property type="entry name" value="ZP-N"/>
</dbReference>
<sequence>MLVGPPYSVHSWSGAGWGLYEGAYYCDAGNYTWMGAKPVCLGPYNSSTILMDQSKTVRLVGGEFYGCVELYDNVTQLWGPVAGWEADGAQHENRMSWADLACRSLGFEAGLATVAYSLANGIADPRYAGYPLFYKYRDKQPTYPSTAPQFVLSQSLPQWEGATLHDTIDHIVRPCSYYGTCSSSSMCLACAREQDQNPQVSDINIHVTCTSDYMEASFPRPRGSSVQADDVQLAAPHCKAEENSTHIYIRAPLGECGTSREITPTEIIYRNLLTIGVDPSNSEIIWQQVTKVPLECHLPRNKTLSLDFRPHFLSAFRSGVQGSGDFRISMELFRTNAFLQLVTEYPVFVNHHEMLHVQIQVDSSDTSLQVFPLTCVATPSDKPDDKIQNDVIVDGCATLPTLQFYPSPGPDRWRFGFQTFAFASGVGMVYLHCDVLLCNATDPNSRCAQGCLTSGGRTRREAGSEPDIYRLTQGPIVFSYDQTELRASRTTTDHQYVVTASAILGACAVLTGAMFVVGIVYKARREGRPAGYKE</sequence>
<dbReference type="PRINTS" id="PR00023">
    <property type="entry name" value="ZPELLUCIDA"/>
</dbReference>
<gene>
    <name evidence="9" type="primary">LOC118427087</name>
</gene>
<dbReference type="AlphaFoldDB" id="A0A9J7M112"/>
<reference evidence="8" key="1">
    <citation type="journal article" date="2020" name="Nat. Ecol. Evol.">
        <title>Deeply conserved synteny resolves early events in vertebrate evolution.</title>
        <authorList>
            <person name="Simakov O."/>
            <person name="Marletaz F."/>
            <person name="Yue J.X."/>
            <person name="O'Connell B."/>
            <person name="Jenkins J."/>
            <person name="Brandt A."/>
            <person name="Calef R."/>
            <person name="Tung C.H."/>
            <person name="Huang T.K."/>
            <person name="Schmutz J."/>
            <person name="Satoh N."/>
            <person name="Yu J.K."/>
            <person name="Putnam N.H."/>
            <person name="Green R.E."/>
            <person name="Rokhsar D.S."/>
        </authorList>
    </citation>
    <scope>NUCLEOTIDE SEQUENCE [LARGE SCALE GENOMIC DNA]</scope>
    <source>
        <strain evidence="8">S238N-H82</strain>
    </source>
</reference>
<evidence type="ECO:0000259" key="6">
    <source>
        <dbReference type="PROSITE" id="PS50287"/>
    </source>
</evidence>
<evidence type="ECO:0000259" key="7">
    <source>
        <dbReference type="PROSITE" id="PS51034"/>
    </source>
</evidence>
<feature type="transmembrane region" description="Helical" evidence="5">
    <location>
        <begin position="496"/>
        <end position="521"/>
    </location>
</feature>
<comment type="caution">
    <text evidence="4">Lacks conserved residue(s) required for the propagation of feature annotation.</text>
</comment>
<dbReference type="InterPro" id="IPR001190">
    <property type="entry name" value="SRCR"/>
</dbReference>
<dbReference type="GO" id="GO:0009986">
    <property type="term" value="C:cell surface"/>
    <property type="evidence" value="ECO:0000318"/>
    <property type="project" value="GO_Central"/>
</dbReference>
<dbReference type="Gene3D" id="2.60.40.4100">
    <property type="entry name" value="Zona pellucida, ZP-C domain"/>
    <property type="match status" value="1"/>
</dbReference>
<keyword evidence="5" id="KW-0812">Transmembrane</keyword>
<feature type="domain" description="SRCR" evidence="6">
    <location>
        <begin position="57"/>
        <end position="107"/>
    </location>
</feature>
<dbReference type="Pfam" id="PF00100">
    <property type="entry name" value="Zona_pellucida"/>
    <property type="match status" value="1"/>
</dbReference>
<evidence type="ECO:0000313" key="9">
    <source>
        <dbReference type="RefSeq" id="XP_035692617.1"/>
    </source>
</evidence>
<dbReference type="SMART" id="SM00241">
    <property type="entry name" value="ZP"/>
    <property type="match status" value="1"/>
</dbReference>
<dbReference type="InterPro" id="IPR055355">
    <property type="entry name" value="ZP-C"/>
</dbReference>
<evidence type="ECO:0000256" key="3">
    <source>
        <dbReference type="ARBA" id="ARBA00023180"/>
    </source>
</evidence>
<evidence type="ECO:0000256" key="4">
    <source>
        <dbReference type="PROSITE-ProRule" id="PRU00196"/>
    </source>
</evidence>
<dbReference type="PANTHER" id="PTHR14002">
    <property type="entry name" value="ENDOGLIN/TGF-BETA RECEPTOR TYPE III"/>
    <property type="match status" value="1"/>
</dbReference>
<dbReference type="InterPro" id="IPR001507">
    <property type="entry name" value="ZP_dom"/>
</dbReference>
<organism evidence="8 9">
    <name type="scientific">Branchiostoma floridae</name>
    <name type="common">Florida lancelet</name>
    <name type="synonym">Amphioxus</name>
    <dbReference type="NCBI Taxonomy" id="7739"/>
    <lineage>
        <taxon>Eukaryota</taxon>
        <taxon>Metazoa</taxon>
        <taxon>Chordata</taxon>
        <taxon>Cephalochordata</taxon>
        <taxon>Leptocardii</taxon>
        <taxon>Amphioxiformes</taxon>
        <taxon>Branchiostomatidae</taxon>
        <taxon>Branchiostoma</taxon>
    </lineage>
</organism>
<dbReference type="Gene3D" id="2.60.40.3210">
    <property type="entry name" value="Zona pellucida, ZP-N domain"/>
    <property type="match status" value="1"/>
</dbReference>
<dbReference type="PROSITE" id="PS50287">
    <property type="entry name" value="SRCR_2"/>
    <property type="match status" value="1"/>
</dbReference>
<evidence type="ECO:0000256" key="5">
    <source>
        <dbReference type="SAM" id="Phobius"/>
    </source>
</evidence>
<dbReference type="PROSITE" id="PS51034">
    <property type="entry name" value="ZP_2"/>
    <property type="match status" value="1"/>
</dbReference>
<dbReference type="RefSeq" id="XP_035692617.1">
    <property type="nucleotide sequence ID" value="XM_035836724.1"/>
</dbReference>
<keyword evidence="5" id="KW-0472">Membrane</keyword>
<dbReference type="GO" id="GO:0016020">
    <property type="term" value="C:membrane"/>
    <property type="evidence" value="ECO:0007669"/>
    <property type="project" value="InterPro"/>
</dbReference>
<dbReference type="GeneID" id="118427087"/>
<keyword evidence="5" id="KW-1133">Transmembrane helix</keyword>
<dbReference type="GO" id="GO:0005615">
    <property type="term" value="C:extracellular space"/>
    <property type="evidence" value="ECO:0000318"/>
    <property type="project" value="GO_Central"/>
</dbReference>
<keyword evidence="8" id="KW-1185">Reference proteome</keyword>
<dbReference type="InterPro" id="IPR042235">
    <property type="entry name" value="ZP-C_dom"/>
</dbReference>
<keyword evidence="2" id="KW-1015">Disulfide bond</keyword>
<evidence type="ECO:0000256" key="2">
    <source>
        <dbReference type="ARBA" id="ARBA00023157"/>
    </source>
</evidence>
<protein>
    <submittedName>
        <fullName evidence="9">ZP domain-containing protein-like</fullName>
    </submittedName>
</protein>